<evidence type="ECO:0000313" key="3">
    <source>
        <dbReference type="Proteomes" id="UP001500141"/>
    </source>
</evidence>
<gene>
    <name evidence="2" type="ORF">GCM10023230_19500</name>
</gene>
<name>A0ABP8ZY98_9FLAO</name>
<keyword evidence="1" id="KW-1133">Transmembrane helix</keyword>
<dbReference type="EMBL" id="BAABIP010000017">
    <property type="protein sequence ID" value="GAA4769568.1"/>
    <property type="molecule type" value="Genomic_DNA"/>
</dbReference>
<keyword evidence="1" id="KW-0812">Transmembrane</keyword>
<keyword evidence="3" id="KW-1185">Reference proteome</keyword>
<evidence type="ECO:0008006" key="4">
    <source>
        <dbReference type="Google" id="ProtNLM"/>
    </source>
</evidence>
<keyword evidence="1" id="KW-0472">Membrane</keyword>
<feature type="transmembrane region" description="Helical" evidence="1">
    <location>
        <begin position="125"/>
        <end position="143"/>
    </location>
</feature>
<comment type="caution">
    <text evidence="2">The sequence shown here is derived from an EMBL/GenBank/DDBJ whole genome shotgun (WGS) entry which is preliminary data.</text>
</comment>
<evidence type="ECO:0000256" key="1">
    <source>
        <dbReference type="SAM" id="Phobius"/>
    </source>
</evidence>
<dbReference type="Proteomes" id="UP001500141">
    <property type="component" value="Unassembled WGS sequence"/>
</dbReference>
<proteinExistence type="predicted"/>
<accession>A0ABP8ZY98</accession>
<dbReference type="RefSeq" id="WP_264542245.1">
    <property type="nucleotide sequence ID" value="NZ_BAABIP010000017.1"/>
</dbReference>
<evidence type="ECO:0000313" key="2">
    <source>
        <dbReference type="EMBL" id="GAA4769568.1"/>
    </source>
</evidence>
<reference evidence="3" key="1">
    <citation type="journal article" date="2019" name="Int. J. Syst. Evol. Microbiol.">
        <title>The Global Catalogue of Microorganisms (GCM) 10K type strain sequencing project: providing services to taxonomists for standard genome sequencing and annotation.</title>
        <authorList>
            <consortium name="The Broad Institute Genomics Platform"/>
            <consortium name="The Broad Institute Genome Sequencing Center for Infectious Disease"/>
            <person name="Wu L."/>
            <person name="Ma J."/>
        </authorList>
    </citation>
    <scope>NUCLEOTIDE SEQUENCE [LARGE SCALE GENOMIC DNA]</scope>
    <source>
        <strain evidence="3">JCM 18198</strain>
    </source>
</reference>
<sequence>MTEKESFYKLKEEVLSRYQESYPYFVGNWKNFSSQDILNLIDEIFEETKQTVSEKWIYTHLKPENNEKLPRKDMLDILCKYVHKISWDEYRFNQLAPVYVNESFTENSSRSLSSKQGSSSNKKKTIILLVGLAIIISVYFFVFNDKNTETKLEFKNVYTNEKLSNDEVKVFKIEDTTQSNIILSDSKIKVTKPTKIVVTSPLFKSKEIAIEPTNTEAVIDLYPNDYAMMLNAFMKSDIKDWKTRKEQLEKILSDDVEVLIMLKNNLGVEYFNKEEFSQKLIVPTPSIKKMKIIELKSNPDQKISFLRIGNE</sequence>
<protein>
    <recommendedName>
        <fullName evidence="4">Anti-sigma factor</fullName>
    </recommendedName>
</protein>
<organism evidence="2 3">
    <name type="scientific">Flavobacterium hankyongi</name>
    <dbReference type="NCBI Taxonomy" id="1176532"/>
    <lineage>
        <taxon>Bacteria</taxon>
        <taxon>Pseudomonadati</taxon>
        <taxon>Bacteroidota</taxon>
        <taxon>Flavobacteriia</taxon>
        <taxon>Flavobacteriales</taxon>
        <taxon>Flavobacteriaceae</taxon>
        <taxon>Flavobacterium</taxon>
    </lineage>
</organism>